<evidence type="ECO:0000256" key="1">
    <source>
        <dbReference type="ARBA" id="ARBA00022478"/>
    </source>
</evidence>
<comment type="caution">
    <text evidence="15">The sequence shown here is derived from an EMBL/GenBank/DDBJ whole genome shotgun (WGS) entry which is preliminary data.</text>
</comment>
<dbReference type="HAMAP" id="MF_01321">
    <property type="entry name" value="RNApol_bact_RpoB"/>
    <property type="match status" value="1"/>
</dbReference>
<dbReference type="InterPro" id="IPR015712">
    <property type="entry name" value="DNA-dir_RNA_pol_su2"/>
</dbReference>
<dbReference type="Pfam" id="PF00562">
    <property type="entry name" value="RNA_pol_Rpb2_6"/>
    <property type="match status" value="1"/>
</dbReference>
<dbReference type="Gene3D" id="2.40.50.150">
    <property type="match status" value="1"/>
</dbReference>
<dbReference type="PROSITE" id="PS01166">
    <property type="entry name" value="RNA_POL_BETA"/>
    <property type="match status" value="1"/>
</dbReference>
<evidence type="ECO:0000259" key="10">
    <source>
        <dbReference type="Pfam" id="PF04560"/>
    </source>
</evidence>
<keyword evidence="1 6" id="KW-0240">DNA-directed RNA polymerase</keyword>
<dbReference type="InterPro" id="IPR037033">
    <property type="entry name" value="DNA-dir_RNAP_su2_hyb_sf"/>
</dbReference>
<accession>A0ABW0E5U7</accession>
<dbReference type="NCBIfam" id="NF001616">
    <property type="entry name" value="PRK00405.1"/>
    <property type="match status" value="1"/>
</dbReference>
<dbReference type="InterPro" id="IPR010243">
    <property type="entry name" value="RNA_pol_bsu_bac"/>
</dbReference>
<dbReference type="Gene3D" id="3.90.1800.10">
    <property type="entry name" value="RNA polymerase alpha subunit dimerisation domain"/>
    <property type="match status" value="1"/>
</dbReference>
<evidence type="ECO:0000259" key="9">
    <source>
        <dbReference type="Pfam" id="PF00562"/>
    </source>
</evidence>
<comment type="subunit">
    <text evidence="6 8">The RNAP catalytic core consists of 2 alpha, 1 beta, 1 beta' and 1 omega subunit. When a sigma factor is associated with the core the holoenzyme is formed, which can initiate transcription.</text>
</comment>
<evidence type="ECO:0000256" key="7">
    <source>
        <dbReference type="RuleBase" id="RU000434"/>
    </source>
</evidence>
<feature type="domain" description="RNA polymerase Rpb2" evidence="10">
    <location>
        <begin position="1216"/>
        <end position="1289"/>
    </location>
</feature>
<gene>
    <name evidence="6 15" type="primary">rpoB</name>
    <name evidence="15" type="ORF">ACFPIB_00275</name>
</gene>
<evidence type="ECO:0000313" key="15">
    <source>
        <dbReference type="EMBL" id="MFC5269021.1"/>
    </source>
</evidence>
<dbReference type="EMBL" id="JBHSKT010000001">
    <property type="protein sequence ID" value="MFC5269021.1"/>
    <property type="molecule type" value="Genomic_DNA"/>
</dbReference>
<feature type="domain" description="DNA-directed RNA polymerase beta subunit external 1" evidence="14">
    <location>
        <begin position="552"/>
        <end position="619"/>
    </location>
</feature>
<dbReference type="GO" id="GO:0003899">
    <property type="term" value="F:DNA-directed RNA polymerase activity"/>
    <property type="evidence" value="ECO:0007669"/>
    <property type="project" value="UniProtKB-EC"/>
</dbReference>
<dbReference type="CDD" id="cd00653">
    <property type="entry name" value="RNA_pol_B_RPB2"/>
    <property type="match status" value="1"/>
</dbReference>
<dbReference type="InterPro" id="IPR014724">
    <property type="entry name" value="RNA_pol_RPB2_OB-fold"/>
</dbReference>
<feature type="domain" description="RNA polymerase Rpb2" evidence="11">
    <location>
        <begin position="149"/>
        <end position="220"/>
    </location>
</feature>
<dbReference type="Gene3D" id="2.40.50.100">
    <property type="match status" value="1"/>
</dbReference>
<evidence type="ECO:0000259" key="11">
    <source>
        <dbReference type="Pfam" id="PF04561"/>
    </source>
</evidence>
<evidence type="ECO:0000259" key="13">
    <source>
        <dbReference type="Pfam" id="PF04565"/>
    </source>
</evidence>
<dbReference type="InterPro" id="IPR007121">
    <property type="entry name" value="RNA_pol_bsu_CS"/>
</dbReference>
<keyword evidence="16" id="KW-1185">Reference proteome</keyword>
<dbReference type="SUPFAM" id="SSF64484">
    <property type="entry name" value="beta and beta-prime subunits of DNA dependent RNA-polymerase"/>
    <property type="match status" value="1"/>
</dbReference>
<evidence type="ECO:0000313" key="16">
    <source>
        <dbReference type="Proteomes" id="UP001596161"/>
    </source>
</evidence>
<dbReference type="InterPro" id="IPR007120">
    <property type="entry name" value="DNA-dir_RNAP_su2_dom"/>
</dbReference>
<keyword evidence="4 6" id="KW-0804">Transcription</keyword>
<evidence type="ECO:0000256" key="5">
    <source>
        <dbReference type="ARBA" id="ARBA00048552"/>
    </source>
</evidence>
<dbReference type="InterPro" id="IPR007644">
    <property type="entry name" value="RNA_pol_bsu_protrusion"/>
</dbReference>
<evidence type="ECO:0000256" key="8">
    <source>
        <dbReference type="RuleBase" id="RU363031"/>
    </source>
</evidence>
<comment type="catalytic activity">
    <reaction evidence="5 6 8">
        <text>RNA(n) + a ribonucleoside 5'-triphosphate = RNA(n+1) + diphosphate</text>
        <dbReference type="Rhea" id="RHEA:21248"/>
        <dbReference type="Rhea" id="RHEA-COMP:14527"/>
        <dbReference type="Rhea" id="RHEA-COMP:17342"/>
        <dbReference type="ChEBI" id="CHEBI:33019"/>
        <dbReference type="ChEBI" id="CHEBI:61557"/>
        <dbReference type="ChEBI" id="CHEBI:140395"/>
        <dbReference type="EC" id="2.7.7.6"/>
    </reaction>
</comment>
<evidence type="ECO:0000259" key="14">
    <source>
        <dbReference type="Pfam" id="PF10385"/>
    </source>
</evidence>
<dbReference type="RefSeq" id="WP_378015420.1">
    <property type="nucleotide sequence ID" value="NZ_JBHSKT010000001.1"/>
</dbReference>
<name>A0ABW0E5U7_9BACT</name>
<reference evidence="16" key="1">
    <citation type="journal article" date="2019" name="Int. J. Syst. Evol. Microbiol.">
        <title>The Global Catalogue of Microorganisms (GCM) 10K type strain sequencing project: providing services to taxonomists for standard genome sequencing and annotation.</title>
        <authorList>
            <consortium name="The Broad Institute Genomics Platform"/>
            <consortium name="The Broad Institute Genome Sequencing Center for Infectious Disease"/>
            <person name="Wu L."/>
            <person name="Ma J."/>
        </authorList>
    </citation>
    <scope>NUCLEOTIDE SEQUENCE [LARGE SCALE GENOMIC DNA]</scope>
    <source>
        <strain evidence="16">KACC 12602</strain>
    </source>
</reference>
<evidence type="ECO:0000256" key="3">
    <source>
        <dbReference type="ARBA" id="ARBA00022695"/>
    </source>
</evidence>
<organism evidence="15 16">
    <name type="scientific">Adhaeribacter terreus</name>
    <dbReference type="NCBI Taxonomy" id="529703"/>
    <lineage>
        <taxon>Bacteria</taxon>
        <taxon>Pseudomonadati</taxon>
        <taxon>Bacteroidota</taxon>
        <taxon>Cytophagia</taxon>
        <taxon>Cytophagales</taxon>
        <taxon>Hymenobacteraceae</taxon>
        <taxon>Adhaeribacter</taxon>
    </lineage>
</organism>
<evidence type="ECO:0000256" key="6">
    <source>
        <dbReference type="HAMAP-Rule" id="MF_01321"/>
    </source>
</evidence>
<dbReference type="InterPro" id="IPR007642">
    <property type="entry name" value="RNA_pol_Rpb2_2"/>
</dbReference>
<dbReference type="Proteomes" id="UP001596161">
    <property type="component" value="Unassembled WGS sequence"/>
</dbReference>
<dbReference type="NCBIfam" id="TIGR02013">
    <property type="entry name" value="rpoB"/>
    <property type="match status" value="1"/>
</dbReference>
<comment type="function">
    <text evidence="6 8">DNA-dependent RNA polymerase catalyzes the transcription of DNA into RNA using the four ribonucleoside triphosphates as substrates.</text>
</comment>
<dbReference type="InterPro" id="IPR007645">
    <property type="entry name" value="RNA_pol_Rpb2_3"/>
</dbReference>
<sequence>MAKNRTDERINFASIKKVIDYPDFLDVQLQSFQDFFQLETAAENRTDEGLFKVFAENFPISDSRENFVLEFIDYHIDPPKYSVDECIDRGLTYSVPLKAKLRLICNDDDNEDFETIEQEVFLGNIPYMTEKGSFVINGAERVIVSQLHRSPGVFFAQSKHTNGTKLYSARIIPFKGSWIEFATDVNNVMYAYIDRKKKFPVTTLLRAIGYGTDKDILDLFGLSEELKADKKTLKKAVGRKLAARVLRTWTEDFVDEDTGEVVSIDRNEVLLERDMEITDEDIDTIIDSGVKTVIVHRENINIADYTIIYNTLQKDNSNSEQEAVEQIYRQLRNTEAPDVETARDIIQKLFFSDKRYDLGDVGRYRINKKLGLDKNWEAKVLTNEDIVLIVKYLIGLINSKAVVDDIDHLSNRRVRTVGEQLYAQFGVGLARMARTIKERMNVRDNEEFKPVDLINARTLSSVINSFFGTNQLSQFMDQTNPLAEITHKRRVSALGPGGLSRERAGFEVRDVHYTHYGRLCTIETPEGPNIGLISSLCVHARVNGMGFIETPYRTVTGGKVDMDTPVKYLTAEEEDTHHIAQANARIDEQGNFLADRVKGRFEGDFPVEPGETYTYMDVAPNQIVSVAASMIPFLEHDDANRALMGSNMQRQAVPLLKPQAPIVGTGLEERAAIDSRALVVAEGTGEIAFVDANKIVVRYDLTEDDKLVSFDAELVTYDLIKFRRTNQDTCINLTPIVKKGERVEKGQALCEGYATNQGELALGRNLQVAFMPWQGYNFEDAIVISEKVVRDDVFTSIHIEEFELEVRETKRGEEELTSEIPNVSEEAVRNLDENGIIREGAEVREGDILIGKITPKGETDPTPEEKLLRAIFGDKAGDVKDASLKAPPSLQGVVIDTKLFSRPKKDKNLRAKSKKEVEELKSHYNNELRAVKAVMIEKLVALLDGKTSQGIKHKFGDEIMSKGVKFNKKNIVENLFPDKNPYKDESNYAVPEEVTLFKDLILENWTSDEHTNGLLLELVKNYTKRRNMISARFKRDRFTLEVGDELPAGIVQLAKVYIAKKRKLKVGDKMAGRHGNKGVVARIVREEDMPFLEDGTPMDIVLNPLGVPSRMNIGQIYETVLGWAGLKLGRKYATPIFDGATEEQVSAELTEAGLPTFGRSYLFDGLSGDRFDQPVTVGVIYMLKLGHLVDDKMHARSIGPYSLITQQPLGGKAQFGGQRFGEMEVWALEAFGASNVLQEILTVKSDDVIGRAKAYEAIVKGDVLPKPNIPESFNVLIHELRGLALEITLD</sequence>
<dbReference type="Pfam" id="PF10385">
    <property type="entry name" value="RNA_pol_Rpb2_45"/>
    <property type="match status" value="1"/>
</dbReference>
<dbReference type="Pfam" id="PF04565">
    <property type="entry name" value="RNA_pol_Rpb2_3"/>
    <property type="match status" value="1"/>
</dbReference>
<keyword evidence="2 6" id="KW-0808">Transferase</keyword>
<dbReference type="GO" id="GO:0000428">
    <property type="term" value="C:DNA-directed RNA polymerase complex"/>
    <property type="evidence" value="ECO:0007669"/>
    <property type="project" value="UniProtKB-KW"/>
</dbReference>
<keyword evidence="3 6" id="KW-0548">Nucleotidyltransferase</keyword>
<evidence type="ECO:0000256" key="4">
    <source>
        <dbReference type="ARBA" id="ARBA00023163"/>
    </source>
</evidence>
<feature type="domain" description="RNA polymerase beta subunit protrusion" evidence="12">
    <location>
        <begin position="26"/>
        <end position="460"/>
    </location>
</feature>
<dbReference type="InterPro" id="IPR019462">
    <property type="entry name" value="DNA-dir_RNA_pol_bsu_external_1"/>
</dbReference>
<feature type="domain" description="DNA-directed RNA polymerase subunit 2 hybrid-binding" evidence="9">
    <location>
        <begin position="681"/>
        <end position="1214"/>
    </location>
</feature>
<protein>
    <recommendedName>
        <fullName evidence="6 8">DNA-directed RNA polymerase subunit beta</fullName>
        <shortName evidence="6">RNAP subunit beta</shortName>
        <ecNumber evidence="6 8">2.7.7.6</ecNumber>
    </recommendedName>
    <alternativeName>
        <fullName evidence="6">RNA polymerase subunit beta</fullName>
    </alternativeName>
    <alternativeName>
        <fullName evidence="6">Transcriptase subunit beta</fullName>
    </alternativeName>
</protein>
<dbReference type="Pfam" id="PF04560">
    <property type="entry name" value="RNA_pol_Rpb2_7"/>
    <property type="match status" value="1"/>
</dbReference>
<evidence type="ECO:0000256" key="2">
    <source>
        <dbReference type="ARBA" id="ARBA00022679"/>
    </source>
</evidence>
<feature type="domain" description="RNA polymerase Rpb2" evidence="13">
    <location>
        <begin position="474"/>
        <end position="542"/>
    </location>
</feature>
<feature type="domain" description="RNA polymerase Rpb2" evidence="11">
    <location>
        <begin position="308"/>
        <end position="415"/>
    </location>
</feature>
<dbReference type="Pfam" id="PF04561">
    <property type="entry name" value="RNA_pol_Rpb2_2"/>
    <property type="match status" value="2"/>
</dbReference>
<evidence type="ECO:0000259" key="12">
    <source>
        <dbReference type="Pfam" id="PF04563"/>
    </source>
</evidence>
<dbReference type="PANTHER" id="PTHR20856">
    <property type="entry name" value="DNA-DIRECTED RNA POLYMERASE I SUBUNIT 2"/>
    <property type="match status" value="1"/>
</dbReference>
<dbReference type="Gene3D" id="2.40.270.10">
    <property type="entry name" value="DNA-directed RNA polymerase, subunit 2, domain 6"/>
    <property type="match status" value="3"/>
</dbReference>
<dbReference type="InterPro" id="IPR007641">
    <property type="entry name" value="RNA_pol_Rpb2_7"/>
</dbReference>
<proteinExistence type="inferred from homology"/>
<dbReference type="Gene3D" id="3.90.1100.10">
    <property type="match status" value="2"/>
</dbReference>
<dbReference type="EC" id="2.7.7.6" evidence="6 8"/>
<dbReference type="Pfam" id="PF04563">
    <property type="entry name" value="RNA_pol_Rpb2_1"/>
    <property type="match status" value="1"/>
</dbReference>
<comment type="similarity">
    <text evidence="6 7">Belongs to the RNA polymerase beta chain family.</text>
</comment>